<comment type="caution">
    <text evidence="3">The sequence shown here is derived from an EMBL/GenBank/DDBJ whole genome shotgun (WGS) entry which is preliminary data.</text>
</comment>
<keyword evidence="1" id="KW-0812">Transmembrane</keyword>
<dbReference type="AlphaFoldDB" id="A0A4R5LR98"/>
<feature type="transmembrane region" description="Helical" evidence="1">
    <location>
        <begin position="101"/>
        <end position="121"/>
    </location>
</feature>
<dbReference type="EMBL" id="SMSE01000002">
    <property type="protein sequence ID" value="TDG13340.1"/>
    <property type="molecule type" value="Genomic_DNA"/>
</dbReference>
<dbReference type="InterPro" id="IPR027383">
    <property type="entry name" value="Znf_put"/>
</dbReference>
<keyword evidence="4" id="KW-1185">Reference proteome</keyword>
<keyword evidence="1" id="KW-1133">Transmembrane helix</keyword>
<reference evidence="3 4" key="1">
    <citation type="submission" date="2019-03" db="EMBL/GenBank/DDBJ databases">
        <title>Seongchinamella monodicae gen. nov., sp. nov., a novel member of the Gammaproteobacteria isolated from a tidal mudflat of beach.</title>
        <authorList>
            <person name="Yang H.G."/>
            <person name="Kang J.W."/>
            <person name="Lee S.D."/>
        </authorList>
    </citation>
    <scope>NUCLEOTIDE SEQUENCE [LARGE SCALE GENOMIC DNA]</scope>
    <source>
        <strain evidence="3 4">GH4-78</strain>
    </source>
</reference>
<dbReference type="Pfam" id="PF13490">
    <property type="entry name" value="zf-HC2"/>
    <property type="match status" value="1"/>
</dbReference>
<accession>A0A4R5LR98</accession>
<feature type="domain" description="Putative zinc-finger" evidence="2">
    <location>
        <begin position="11"/>
        <end position="44"/>
    </location>
</feature>
<keyword evidence="1" id="KW-0472">Membrane</keyword>
<proteinExistence type="predicted"/>
<gene>
    <name evidence="3" type="ORF">E2F43_07295</name>
</gene>
<organism evidence="3 4">
    <name type="scientific">Seongchinamella unica</name>
    <dbReference type="NCBI Taxonomy" id="2547392"/>
    <lineage>
        <taxon>Bacteria</taxon>
        <taxon>Pseudomonadati</taxon>
        <taxon>Pseudomonadota</taxon>
        <taxon>Gammaproteobacteria</taxon>
        <taxon>Cellvibrionales</taxon>
        <taxon>Halieaceae</taxon>
        <taxon>Seongchinamella</taxon>
    </lineage>
</organism>
<evidence type="ECO:0000313" key="4">
    <source>
        <dbReference type="Proteomes" id="UP000295554"/>
    </source>
</evidence>
<dbReference type="RefSeq" id="WP_133211224.1">
    <property type="nucleotide sequence ID" value="NZ_SMSE01000002.1"/>
</dbReference>
<evidence type="ECO:0000259" key="2">
    <source>
        <dbReference type="Pfam" id="PF13490"/>
    </source>
</evidence>
<dbReference type="OrthoDB" id="7554380at2"/>
<dbReference type="Proteomes" id="UP000295554">
    <property type="component" value="Unassembled WGS sequence"/>
</dbReference>
<evidence type="ECO:0000313" key="3">
    <source>
        <dbReference type="EMBL" id="TDG13340.1"/>
    </source>
</evidence>
<protein>
    <submittedName>
        <fullName evidence="3">Zf-HC2 domain-containing protein</fullName>
    </submittedName>
</protein>
<evidence type="ECO:0000256" key="1">
    <source>
        <dbReference type="SAM" id="Phobius"/>
    </source>
</evidence>
<sequence length="220" mass="24309">MTHPRADISHEEVALLLPAFIHGQLNSRRQRQVQEHIAICASCASAHRRDLQWVETMSHPPGNLEAMLSSETRNGNRLRLFRNIANTTGDDRKRRRKWASAPWFALAATAVFLGVALALQWQTLSVAPTPITYQTRSTVPATSSAVTGPVFRVVFSDEARHGSVQQVIRELGARVVDGPSERGSFTLVVPPGNRPTEDVLGELRTRPEVLLAELAAHSDR</sequence>
<name>A0A4R5LR98_9GAMM</name>